<reference evidence="1 2" key="1">
    <citation type="submission" date="2024-04" db="EMBL/GenBank/DDBJ databases">
        <title>Human intestinal bacterial collection.</title>
        <authorList>
            <person name="Pauvert C."/>
            <person name="Hitch T.C.A."/>
            <person name="Clavel T."/>
        </authorList>
    </citation>
    <scope>NUCLEOTIDE SEQUENCE [LARGE SCALE GENOMIC DNA]</scope>
    <source>
        <strain evidence="1 2">CLA-KB-H42</strain>
    </source>
</reference>
<evidence type="ECO:0008006" key="3">
    <source>
        <dbReference type="Google" id="ProtNLM"/>
    </source>
</evidence>
<name>A0ABV1J978_9ACTN</name>
<dbReference type="Proteomes" id="UP001487305">
    <property type="component" value="Unassembled WGS sequence"/>
</dbReference>
<proteinExistence type="predicted"/>
<protein>
    <recommendedName>
        <fullName evidence="3">DUF1788 domain-containing protein</fullName>
    </recommendedName>
</protein>
<evidence type="ECO:0000313" key="2">
    <source>
        <dbReference type="Proteomes" id="UP001487305"/>
    </source>
</evidence>
<organism evidence="1 2">
    <name type="scientific">Raoultibacter massiliensis</name>
    <dbReference type="NCBI Taxonomy" id="1852371"/>
    <lineage>
        <taxon>Bacteria</taxon>
        <taxon>Bacillati</taxon>
        <taxon>Actinomycetota</taxon>
        <taxon>Coriobacteriia</taxon>
        <taxon>Eggerthellales</taxon>
        <taxon>Eggerthellaceae</taxon>
        <taxon>Raoultibacter</taxon>
    </lineage>
</organism>
<gene>
    <name evidence="1" type="ORF">AAA083_01435</name>
</gene>
<keyword evidence="2" id="KW-1185">Reference proteome</keyword>
<dbReference type="EMBL" id="JBBNOP010000001">
    <property type="protein sequence ID" value="MEQ3361631.1"/>
    <property type="molecule type" value="Genomic_DNA"/>
</dbReference>
<comment type="caution">
    <text evidence="1">The sequence shown here is derived from an EMBL/GenBank/DDBJ whole genome shotgun (WGS) entry which is preliminary data.</text>
</comment>
<accession>A0ABV1J978</accession>
<evidence type="ECO:0000313" key="1">
    <source>
        <dbReference type="EMBL" id="MEQ3361631.1"/>
    </source>
</evidence>
<dbReference type="RefSeq" id="WP_102375445.1">
    <property type="nucleotide sequence ID" value="NZ_JBBNOP010000001.1"/>
</dbReference>
<sequence>MNAQEFFKSFLEALETRRDECVRDYRNSEAFTKTISSVIEDSLKAREAEEIGISREYYRIDVVSWRGRSEEIKEKAPYGFRPYLWDLEAAVEHENHDEHWMDEVVKLAHINCPLRVVIGYVPVGKEHGEYTDFASLTLRMLRCEQRPDSEYLLILGNSKPATEKDYFHYQPYLFDGNAFELQADWLA</sequence>